<evidence type="ECO:0000256" key="2">
    <source>
        <dbReference type="ARBA" id="ARBA00022679"/>
    </source>
</evidence>
<sequence length="362" mass="39913">MTAQRSAESTHPGHADVERVYTVEELQDRGRIAMGRADYAAAANYFALADKLAPGHDDAPGRLFNRAIRQLVPRWHFAMLNDEDRNTAYATAIARAVRPGDVVLDIGTGTGLLAMLAARAGAAHVFSCEAEPLIADVARQIIEANGYADRITVIDRKSTTLRVGVDLPAPADVVITEIFDCALLGEDALPTLDHAREQLLAKDGRMVPARGRLWGQLVTSDRLRAHNQVSTACGFDVSGFNRFRSLEYFSTYLGNHPHQPLTAPFPLLSLDFTGDCPAGREVVKVVPDVDGTCDAIAFWFDLDLVPGVSLSNGPQHRHTHWRQAVQTFEEPFRCEAGRPVPLEVRHDRERVLVLTDPRPWRS</sequence>
<keyword evidence="2" id="KW-0808">Transferase</keyword>
<dbReference type="InterPro" id="IPR055135">
    <property type="entry name" value="PRMT_dom"/>
</dbReference>
<gene>
    <name evidence="5" type="ORF">ACFFH7_14245</name>
</gene>
<dbReference type="GO" id="GO:0008168">
    <property type="term" value="F:methyltransferase activity"/>
    <property type="evidence" value="ECO:0007669"/>
    <property type="project" value="UniProtKB-KW"/>
</dbReference>
<organism evidence="5 6">
    <name type="scientific">Kutzneria chonburiensis</name>
    <dbReference type="NCBI Taxonomy" id="1483604"/>
    <lineage>
        <taxon>Bacteria</taxon>
        <taxon>Bacillati</taxon>
        <taxon>Actinomycetota</taxon>
        <taxon>Actinomycetes</taxon>
        <taxon>Pseudonocardiales</taxon>
        <taxon>Pseudonocardiaceae</taxon>
        <taxon>Kutzneria</taxon>
    </lineage>
</organism>
<evidence type="ECO:0000313" key="6">
    <source>
        <dbReference type="Proteomes" id="UP001589810"/>
    </source>
</evidence>
<dbReference type="GO" id="GO:0005840">
    <property type="term" value="C:ribosome"/>
    <property type="evidence" value="ECO:0007669"/>
    <property type="project" value="UniProtKB-KW"/>
</dbReference>
<name>A0ABV6MQR7_9PSEU</name>
<protein>
    <submittedName>
        <fullName evidence="5">50S ribosomal protein L11 methyltransferase</fullName>
    </submittedName>
</protein>
<dbReference type="PROSITE" id="PS51678">
    <property type="entry name" value="SAM_MT_PRMT"/>
    <property type="match status" value="1"/>
</dbReference>
<dbReference type="Gene3D" id="3.40.50.150">
    <property type="entry name" value="Vaccinia Virus protein VP39"/>
    <property type="match status" value="1"/>
</dbReference>
<evidence type="ECO:0000256" key="1">
    <source>
        <dbReference type="ARBA" id="ARBA00022603"/>
    </source>
</evidence>
<reference evidence="5 6" key="1">
    <citation type="submission" date="2024-09" db="EMBL/GenBank/DDBJ databases">
        <authorList>
            <person name="Sun Q."/>
            <person name="Mori K."/>
        </authorList>
    </citation>
    <scope>NUCLEOTIDE SEQUENCE [LARGE SCALE GENOMIC DNA]</scope>
    <source>
        <strain evidence="5 6">TBRC 1432</strain>
    </source>
</reference>
<keyword evidence="5" id="KW-0689">Ribosomal protein</keyword>
<keyword evidence="1 5" id="KW-0489">Methyltransferase</keyword>
<comment type="caution">
    <text evidence="5">The sequence shown here is derived from an EMBL/GenBank/DDBJ whole genome shotgun (WGS) entry which is preliminary data.</text>
</comment>
<dbReference type="Proteomes" id="UP001589810">
    <property type="component" value="Unassembled WGS sequence"/>
</dbReference>
<evidence type="ECO:0000313" key="5">
    <source>
        <dbReference type="EMBL" id="MFC0542653.1"/>
    </source>
</evidence>
<dbReference type="PANTHER" id="PTHR11006:SF4">
    <property type="entry name" value="PROTEIN ARGININE N-METHYLTRANSFERASE 7"/>
    <property type="match status" value="1"/>
</dbReference>
<keyword evidence="6" id="KW-1185">Reference proteome</keyword>
<dbReference type="PANTHER" id="PTHR11006">
    <property type="entry name" value="PROTEIN ARGININE N-METHYLTRANSFERASE"/>
    <property type="match status" value="1"/>
</dbReference>
<feature type="domain" description="Protein arginine N-methyltransferase" evidence="4">
    <location>
        <begin position="289"/>
        <end position="347"/>
    </location>
</feature>
<evidence type="ECO:0000256" key="3">
    <source>
        <dbReference type="ARBA" id="ARBA00022691"/>
    </source>
</evidence>
<keyword evidence="5" id="KW-0687">Ribonucleoprotein</keyword>
<dbReference type="Pfam" id="PF22528">
    <property type="entry name" value="PRMT_C"/>
    <property type="match status" value="1"/>
</dbReference>
<proteinExistence type="predicted"/>
<dbReference type="SUPFAM" id="SSF53335">
    <property type="entry name" value="S-adenosyl-L-methionine-dependent methyltransferases"/>
    <property type="match status" value="1"/>
</dbReference>
<evidence type="ECO:0000259" key="4">
    <source>
        <dbReference type="Pfam" id="PF22528"/>
    </source>
</evidence>
<dbReference type="InterPro" id="IPR025799">
    <property type="entry name" value="Arg_MeTrfase"/>
</dbReference>
<accession>A0ABV6MQR7</accession>
<dbReference type="RefSeq" id="WP_273941069.1">
    <property type="nucleotide sequence ID" value="NZ_CP097263.1"/>
</dbReference>
<keyword evidence="3" id="KW-0949">S-adenosyl-L-methionine</keyword>
<dbReference type="Pfam" id="PF06325">
    <property type="entry name" value="PrmA"/>
    <property type="match status" value="1"/>
</dbReference>
<dbReference type="GO" id="GO:0032259">
    <property type="term" value="P:methylation"/>
    <property type="evidence" value="ECO:0007669"/>
    <property type="project" value="UniProtKB-KW"/>
</dbReference>
<dbReference type="Gene3D" id="2.70.160.11">
    <property type="entry name" value="Hnrnp arginine n-methyltransferase1"/>
    <property type="match status" value="1"/>
</dbReference>
<dbReference type="InterPro" id="IPR029063">
    <property type="entry name" value="SAM-dependent_MTases_sf"/>
</dbReference>
<dbReference type="EMBL" id="JBHLUD010000004">
    <property type="protein sequence ID" value="MFC0542653.1"/>
    <property type="molecule type" value="Genomic_DNA"/>
</dbReference>